<feature type="compositionally biased region" description="Basic and acidic residues" evidence="1">
    <location>
        <begin position="16"/>
        <end position="26"/>
    </location>
</feature>
<dbReference type="AlphaFoldDB" id="A0AAV2S8F8"/>
<proteinExistence type="predicted"/>
<organism evidence="2 3">
    <name type="scientific">Meganyctiphanes norvegica</name>
    <name type="common">Northern krill</name>
    <name type="synonym">Thysanopoda norvegica</name>
    <dbReference type="NCBI Taxonomy" id="48144"/>
    <lineage>
        <taxon>Eukaryota</taxon>
        <taxon>Metazoa</taxon>
        <taxon>Ecdysozoa</taxon>
        <taxon>Arthropoda</taxon>
        <taxon>Crustacea</taxon>
        <taxon>Multicrustacea</taxon>
        <taxon>Malacostraca</taxon>
        <taxon>Eumalacostraca</taxon>
        <taxon>Eucarida</taxon>
        <taxon>Euphausiacea</taxon>
        <taxon>Euphausiidae</taxon>
        <taxon>Meganyctiphanes</taxon>
    </lineage>
</organism>
<dbReference type="Proteomes" id="UP001497623">
    <property type="component" value="Unassembled WGS sequence"/>
</dbReference>
<dbReference type="EMBL" id="CAXKWB010044274">
    <property type="protein sequence ID" value="CAL4160485.1"/>
    <property type="molecule type" value="Genomic_DNA"/>
</dbReference>
<keyword evidence="3" id="KW-1185">Reference proteome</keyword>
<accession>A0AAV2S8F8</accession>
<feature type="non-terminal residue" evidence="2">
    <location>
        <position position="92"/>
    </location>
</feature>
<feature type="compositionally biased region" description="Polar residues" evidence="1">
    <location>
        <begin position="68"/>
        <end position="81"/>
    </location>
</feature>
<comment type="caution">
    <text evidence="2">The sequence shown here is derived from an EMBL/GenBank/DDBJ whole genome shotgun (WGS) entry which is preliminary data.</text>
</comment>
<evidence type="ECO:0000313" key="2">
    <source>
        <dbReference type="EMBL" id="CAL4160485.1"/>
    </source>
</evidence>
<reference evidence="2 3" key="1">
    <citation type="submission" date="2024-05" db="EMBL/GenBank/DDBJ databases">
        <authorList>
            <person name="Wallberg A."/>
        </authorList>
    </citation>
    <scope>NUCLEOTIDE SEQUENCE [LARGE SCALE GENOMIC DNA]</scope>
</reference>
<feature type="region of interest" description="Disordered" evidence="1">
    <location>
        <begin position="16"/>
        <end position="43"/>
    </location>
</feature>
<evidence type="ECO:0000256" key="1">
    <source>
        <dbReference type="SAM" id="MobiDB-lite"/>
    </source>
</evidence>
<protein>
    <submittedName>
        <fullName evidence="2">Uncharacterized protein</fullName>
    </submittedName>
</protein>
<name>A0AAV2S8F8_MEGNR</name>
<evidence type="ECO:0000313" key="3">
    <source>
        <dbReference type="Proteomes" id="UP001497623"/>
    </source>
</evidence>
<feature type="region of interest" description="Disordered" evidence="1">
    <location>
        <begin position="66"/>
        <end position="92"/>
    </location>
</feature>
<sequence>MLVVSVALLDETEIQHHQKTSKDLHGSHSHRANSEGLPGSQNLDHSLFKALDLQLAPEIPRISEYFPTHTSDTKSSSNSDVVESHKKKAKML</sequence>
<gene>
    <name evidence="2" type="ORF">MNOR_LOCUS32470</name>
</gene>